<sequence length="465" mass="49333">MNQAPAPSEVFAQLWALGELSPQALGYLRLTGCDPVLPSSFAVGTAAQVSIAAAALAACELGAVRGQARQDVAVDMAQAAMECQGWYSLDGVVPDPWDALSGLYRCADGWVRLHTNFAHHRLGVLALLGLPPSTGERDTVQDAVAQWRAVDLETQAAERGLVVAAVRSFEQWDAHAQGQAIAAQPLFTLERMADGPVLPLPQLGAAQRPLHGVRVLDLTRIVAGPVAGRTLAALGADVMLVNSPHLPNIDMIAEASRGKRSVHVDLRDPAQRQQMNALVAGSHVFVQGYRPGGLDALGYSPAQLAHLRPGLVIVSLSAYSEQGPWAGRRGFDSLVQTAAGFNTAEAQAAGVEKPQALPVQILDYATGYLMAFASSAALVRQQQEGGTWLVRVSLAQTAHWLRSMGQVAAGWGIRAPSVPERTHYLESYATGFGALVAMRHSAKLSRTPVGWSRPAMPPGSHPPVW</sequence>
<dbReference type="InterPro" id="IPR023606">
    <property type="entry name" value="CoA-Trfase_III_dom_1_sf"/>
</dbReference>
<dbReference type="SUPFAM" id="SSF89796">
    <property type="entry name" value="CoA-transferase family III (CaiB/BaiF)"/>
    <property type="match status" value="2"/>
</dbReference>
<name>A0A515ET12_9BURK</name>
<proteinExistence type="predicted"/>
<dbReference type="PANTHER" id="PTHR48228:SF4">
    <property type="entry name" value="BLR3030 PROTEIN"/>
    <property type="match status" value="1"/>
</dbReference>
<keyword evidence="1" id="KW-0808">Transferase</keyword>
<dbReference type="InterPro" id="IPR003673">
    <property type="entry name" value="CoA-Trfase_fam_III"/>
</dbReference>
<reference evidence="2" key="1">
    <citation type="submission" date="2019-02" db="EMBL/GenBank/DDBJ databases">
        <title>Complete genome sequence of Rhodoferax sp. Gr-4.</title>
        <authorList>
            <person name="Jin L."/>
        </authorList>
    </citation>
    <scope>NUCLEOTIDE SEQUENCE [LARGE SCALE GENOMIC DNA]</scope>
    <source>
        <strain evidence="2">Gr-4</strain>
    </source>
</reference>
<protein>
    <submittedName>
        <fullName evidence="1">CoA transferase</fullName>
    </submittedName>
</protein>
<accession>A0A515ET12</accession>
<dbReference type="RefSeq" id="WP_142812961.1">
    <property type="nucleotide sequence ID" value="NZ_CP036282.1"/>
</dbReference>
<dbReference type="Pfam" id="PF02515">
    <property type="entry name" value="CoA_transf_3"/>
    <property type="match status" value="2"/>
</dbReference>
<dbReference type="KEGG" id="rhg:EXZ61_17440"/>
<organism evidence="1 2">
    <name type="scientific">Rhodoferax aquaticus</name>
    <dbReference type="NCBI Taxonomy" id="2527691"/>
    <lineage>
        <taxon>Bacteria</taxon>
        <taxon>Pseudomonadati</taxon>
        <taxon>Pseudomonadota</taxon>
        <taxon>Betaproteobacteria</taxon>
        <taxon>Burkholderiales</taxon>
        <taxon>Comamonadaceae</taxon>
        <taxon>Rhodoferax</taxon>
    </lineage>
</organism>
<dbReference type="Gene3D" id="3.30.1540.10">
    <property type="entry name" value="formyl-coa transferase, domain 3"/>
    <property type="match status" value="1"/>
</dbReference>
<dbReference type="Proteomes" id="UP000317365">
    <property type="component" value="Chromosome"/>
</dbReference>
<dbReference type="AlphaFoldDB" id="A0A515ET12"/>
<reference evidence="2" key="2">
    <citation type="journal article" date="2020" name="Int. J. Syst. Evol. Microbiol.">
        <title>Genomic insights into a novel species Rhodoferax aquaticus sp. nov., isolated from freshwater.</title>
        <authorList>
            <person name="Li T."/>
            <person name="Zhuo Y."/>
            <person name="Jin C.Z."/>
            <person name="Wu X."/>
            <person name="Ko S.R."/>
            <person name="Jin F.J."/>
            <person name="Ahn C.Y."/>
            <person name="Oh H.M."/>
            <person name="Lee H.G."/>
            <person name="Jin L."/>
        </authorList>
    </citation>
    <scope>NUCLEOTIDE SEQUENCE [LARGE SCALE GENOMIC DNA]</scope>
    <source>
        <strain evidence="2">Gr-4</strain>
    </source>
</reference>
<evidence type="ECO:0000313" key="1">
    <source>
        <dbReference type="EMBL" id="QDL55809.1"/>
    </source>
</evidence>
<dbReference type="EMBL" id="CP036282">
    <property type="protein sequence ID" value="QDL55809.1"/>
    <property type="molecule type" value="Genomic_DNA"/>
</dbReference>
<dbReference type="Gene3D" id="3.40.50.10540">
    <property type="entry name" value="Crotonobetainyl-coa:carnitine coa-transferase, domain 1"/>
    <property type="match status" value="2"/>
</dbReference>
<dbReference type="PANTHER" id="PTHR48228">
    <property type="entry name" value="SUCCINYL-COA--D-CITRAMALATE COA-TRANSFERASE"/>
    <property type="match status" value="1"/>
</dbReference>
<evidence type="ECO:0000313" key="2">
    <source>
        <dbReference type="Proteomes" id="UP000317365"/>
    </source>
</evidence>
<dbReference type="InterPro" id="IPR050509">
    <property type="entry name" value="CoA-transferase_III"/>
</dbReference>
<gene>
    <name evidence="1" type="ORF">EXZ61_17440</name>
</gene>
<dbReference type="GO" id="GO:0016740">
    <property type="term" value="F:transferase activity"/>
    <property type="evidence" value="ECO:0007669"/>
    <property type="project" value="UniProtKB-KW"/>
</dbReference>
<keyword evidence="2" id="KW-1185">Reference proteome</keyword>
<dbReference type="InterPro" id="IPR044855">
    <property type="entry name" value="CoA-Trfase_III_dom3_sf"/>
</dbReference>